<dbReference type="PANTHER" id="PTHR48100:SF1">
    <property type="entry name" value="HISTIDINE PHOSPHATASE FAMILY PROTEIN-RELATED"/>
    <property type="match status" value="1"/>
</dbReference>
<evidence type="ECO:0000313" key="3">
    <source>
        <dbReference type="EMBL" id="SVD06779.1"/>
    </source>
</evidence>
<dbReference type="EMBL" id="UINC01127573">
    <property type="protein sequence ID" value="SVD06779.1"/>
    <property type="molecule type" value="Genomic_DNA"/>
</dbReference>
<sequence length="164" mass="18473">MDLYLIRHGQSINNKGDNHVDFPELTDLGYKQAYLAGKALKDINPVKLYCSPMLRAVQTAQKIGSVINFDPQIIVELHEGGGVYTLPPGKRIDGLKRSEILESCPNAILPETVTEKGWQLHQAHTKEEGVRLIRKNMEKVINFLMENHYDQEDKVAIITHGRSG</sequence>
<dbReference type="CDD" id="cd07067">
    <property type="entry name" value="HP_PGM_like"/>
    <property type="match status" value="1"/>
</dbReference>
<dbReference type="InterPro" id="IPR029033">
    <property type="entry name" value="His_PPase_superfam"/>
</dbReference>
<dbReference type="InterPro" id="IPR050275">
    <property type="entry name" value="PGM_Phosphatase"/>
</dbReference>
<evidence type="ECO:0008006" key="4">
    <source>
        <dbReference type="Google" id="ProtNLM"/>
    </source>
</evidence>
<keyword evidence="2" id="KW-0413">Isomerase</keyword>
<reference evidence="3" key="1">
    <citation type="submission" date="2018-05" db="EMBL/GenBank/DDBJ databases">
        <authorList>
            <person name="Lanie J.A."/>
            <person name="Ng W.-L."/>
            <person name="Kazmierczak K.M."/>
            <person name="Andrzejewski T.M."/>
            <person name="Davidsen T.M."/>
            <person name="Wayne K.J."/>
            <person name="Tettelin H."/>
            <person name="Glass J.I."/>
            <person name="Rusch D."/>
            <person name="Podicherti R."/>
            <person name="Tsui H.-C.T."/>
            <person name="Winkler M.E."/>
        </authorList>
    </citation>
    <scope>NUCLEOTIDE SEQUENCE</scope>
</reference>
<dbReference type="SMART" id="SM00855">
    <property type="entry name" value="PGAM"/>
    <property type="match status" value="1"/>
</dbReference>
<dbReference type="PANTHER" id="PTHR48100">
    <property type="entry name" value="BROAD-SPECIFICITY PHOSPHATASE YOR283W-RELATED"/>
    <property type="match status" value="1"/>
</dbReference>
<dbReference type="AlphaFoldDB" id="A0A382SA79"/>
<dbReference type="GO" id="GO:0016791">
    <property type="term" value="F:phosphatase activity"/>
    <property type="evidence" value="ECO:0007669"/>
    <property type="project" value="TreeGrafter"/>
</dbReference>
<dbReference type="Gene3D" id="3.40.50.1240">
    <property type="entry name" value="Phosphoglycerate mutase-like"/>
    <property type="match status" value="1"/>
</dbReference>
<organism evidence="3">
    <name type="scientific">marine metagenome</name>
    <dbReference type="NCBI Taxonomy" id="408172"/>
    <lineage>
        <taxon>unclassified sequences</taxon>
        <taxon>metagenomes</taxon>
        <taxon>ecological metagenomes</taxon>
    </lineage>
</organism>
<name>A0A382SA79_9ZZZZ</name>
<dbReference type="SUPFAM" id="SSF53254">
    <property type="entry name" value="Phosphoglycerate mutase-like"/>
    <property type="match status" value="1"/>
</dbReference>
<evidence type="ECO:0000256" key="2">
    <source>
        <dbReference type="ARBA" id="ARBA00023235"/>
    </source>
</evidence>
<keyword evidence="1" id="KW-0324">Glycolysis</keyword>
<evidence type="ECO:0000256" key="1">
    <source>
        <dbReference type="ARBA" id="ARBA00023152"/>
    </source>
</evidence>
<gene>
    <name evidence="3" type="ORF">METZ01_LOCUS359633</name>
</gene>
<dbReference type="Pfam" id="PF00300">
    <property type="entry name" value="His_Phos_1"/>
    <property type="match status" value="1"/>
</dbReference>
<dbReference type="PROSITE" id="PS00175">
    <property type="entry name" value="PG_MUTASE"/>
    <property type="match status" value="1"/>
</dbReference>
<dbReference type="GO" id="GO:0005737">
    <property type="term" value="C:cytoplasm"/>
    <property type="evidence" value="ECO:0007669"/>
    <property type="project" value="TreeGrafter"/>
</dbReference>
<proteinExistence type="predicted"/>
<dbReference type="InterPro" id="IPR013078">
    <property type="entry name" value="His_Pase_superF_clade-1"/>
</dbReference>
<feature type="non-terminal residue" evidence="3">
    <location>
        <position position="164"/>
    </location>
</feature>
<dbReference type="InterPro" id="IPR001345">
    <property type="entry name" value="PG/BPGM_mutase_AS"/>
</dbReference>
<protein>
    <recommendedName>
        <fullName evidence="4">Phosphoglycerate mutase (2,3-diphosphoglycerate-dependent)</fullName>
    </recommendedName>
</protein>
<accession>A0A382SA79</accession>